<feature type="active site" description="Proton donor" evidence="5">
    <location>
        <position position="11"/>
    </location>
</feature>
<accession>A0A2V3VJP7</accession>
<dbReference type="EMBL" id="QJJQ01000022">
    <property type="protein sequence ID" value="PXW81434.1"/>
    <property type="molecule type" value="Genomic_DNA"/>
</dbReference>
<dbReference type="InterPro" id="IPR036412">
    <property type="entry name" value="HAD-like_sf"/>
</dbReference>
<comment type="caution">
    <text evidence="8">The sequence shown here is derived from an EMBL/GenBank/DDBJ whole genome shotgun (WGS) entry which is preliminary data.</text>
</comment>
<evidence type="ECO:0000256" key="6">
    <source>
        <dbReference type="PIRSR" id="PIRSR000915-2"/>
    </source>
</evidence>
<sequence length="255" mass="27880">MQYKGYLIDLDGTMYRGNHEIEGAKKFIHHLNTHAIPYLFITNNSTLTREAVVQKLASFGITTTIHHILTSAVATAKYIKGQNKQAACFIIGEVGLITAFEEAGLTITDQNCDYVIVGLDREITYDKLAKASLLIRQGAQFISTNSDAAIPTEAGLLPGNGSLTAAISTSTGVQPIFVGKPENIIMEEAMKLIGLDRDNVLMIGDNYETDILAGINANIDTLMVLTGFSTLEDLEAVTKKPTYIKKDLIEWMHVK</sequence>
<keyword evidence="2 7" id="KW-0479">Metal-binding</keyword>
<dbReference type="Proteomes" id="UP000247978">
    <property type="component" value="Unassembled WGS sequence"/>
</dbReference>
<dbReference type="Pfam" id="PF13344">
    <property type="entry name" value="Hydrolase_6"/>
    <property type="match status" value="1"/>
</dbReference>
<dbReference type="SUPFAM" id="SSF56784">
    <property type="entry name" value="HAD-like"/>
    <property type="match status" value="1"/>
</dbReference>
<dbReference type="InterPro" id="IPR006354">
    <property type="entry name" value="HAD-SF_hydro_IIA_hyp1"/>
</dbReference>
<dbReference type="PIRSF" id="PIRSF000915">
    <property type="entry name" value="PGP-type_phosphatase"/>
    <property type="match status" value="1"/>
</dbReference>
<dbReference type="NCBIfam" id="TIGR01457">
    <property type="entry name" value="HAD-SF-IIA-hyp2"/>
    <property type="match status" value="1"/>
</dbReference>
<dbReference type="Pfam" id="PF13242">
    <property type="entry name" value="Hydrolase_like"/>
    <property type="match status" value="1"/>
</dbReference>
<feature type="binding site" evidence="7">
    <location>
        <position position="205"/>
    </location>
    <ligand>
        <name>Mg(2+)</name>
        <dbReference type="ChEBI" id="CHEBI:18420"/>
    </ligand>
</feature>
<feature type="active site" description="Nucleophile" evidence="5">
    <location>
        <position position="9"/>
    </location>
</feature>
<gene>
    <name evidence="8" type="ORF">DFR56_12244</name>
</gene>
<dbReference type="Gene3D" id="3.40.50.1000">
    <property type="entry name" value="HAD superfamily/HAD-like"/>
    <property type="match status" value="2"/>
</dbReference>
<evidence type="ECO:0000313" key="9">
    <source>
        <dbReference type="Proteomes" id="UP000247978"/>
    </source>
</evidence>
<dbReference type="CDD" id="cd07530">
    <property type="entry name" value="HAD_Pase_UmpH-like"/>
    <property type="match status" value="1"/>
</dbReference>
<evidence type="ECO:0000256" key="7">
    <source>
        <dbReference type="PIRSR" id="PIRSR000915-3"/>
    </source>
</evidence>
<dbReference type="AlphaFoldDB" id="A0A2V3VJP7"/>
<comment type="cofactor">
    <cofactor evidence="7">
        <name>Mg(2+)</name>
        <dbReference type="ChEBI" id="CHEBI:18420"/>
    </cofactor>
    <text evidence="7">Divalent metal ions. Mg(2+) is the most effective.</text>
</comment>
<dbReference type="PANTHER" id="PTHR19288:SF46">
    <property type="entry name" value="HALOACID DEHALOGENASE-LIKE HYDROLASE DOMAIN-CONTAINING PROTEIN 2"/>
    <property type="match status" value="1"/>
</dbReference>
<dbReference type="GO" id="GO:0046872">
    <property type="term" value="F:metal ion binding"/>
    <property type="evidence" value="ECO:0007669"/>
    <property type="project" value="UniProtKB-KW"/>
</dbReference>
<evidence type="ECO:0000256" key="1">
    <source>
        <dbReference type="ARBA" id="ARBA00006696"/>
    </source>
</evidence>
<dbReference type="GO" id="GO:0016791">
    <property type="term" value="F:phosphatase activity"/>
    <property type="evidence" value="ECO:0007669"/>
    <property type="project" value="TreeGrafter"/>
</dbReference>
<feature type="binding site" evidence="7">
    <location>
        <position position="9"/>
    </location>
    <ligand>
        <name>Mg(2+)</name>
        <dbReference type="ChEBI" id="CHEBI:18420"/>
    </ligand>
</feature>
<name>A0A2V3VJP7_9BACI</name>
<feature type="binding site" evidence="7">
    <location>
        <position position="11"/>
    </location>
    <ligand>
        <name>Mg(2+)</name>
        <dbReference type="ChEBI" id="CHEBI:18420"/>
    </ligand>
</feature>
<dbReference type="GO" id="GO:0005737">
    <property type="term" value="C:cytoplasm"/>
    <property type="evidence" value="ECO:0007669"/>
    <property type="project" value="TreeGrafter"/>
</dbReference>
<keyword evidence="4 7" id="KW-0460">Magnesium</keyword>
<evidence type="ECO:0000256" key="5">
    <source>
        <dbReference type="PIRSR" id="PIRSR000915-1"/>
    </source>
</evidence>
<keyword evidence="9" id="KW-1185">Reference proteome</keyword>
<comment type="similarity">
    <text evidence="1">Belongs to the HAD-like hydrolase superfamily. NagD family.</text>
</comment>
<evidence type="ECO:0000313" key="8">
    <source>
        <dbReference type="EMBL" id="PXW81434.1"/>
    </source>
</evidence>
<dbReference type="NCBIfam" id="TIGR01460">
    <property type="entry name" value="HAD-SF-IIA"/>
    <property type="match status" value="1"/>
</dbReference>
<evidence type="ECO:0000256" key="2">
    <source>
        <dbReference type="ARBA" id="ARBA00022723"/>
    </source>
</evidence>
<proteinExistence type="inferred from homology"/>
<dbReference type="SFLD" id="SFLDS00003">
    <property type="entry name" value="Haloacid_Dehalogenase"/>
    <property type="match status" value="1"/>
</dbReference>
<dbReference type="PANTHER" id="PTHR19288">
    <property type="entry name" value="4-NITROPHENYLPHOSPHATASE-RELATED"/>
    <property type="match status" value="1"/>
</dbReference>
<dbReference type="FunFam" id="3.40.50.1000:FF:000053">
    <property type="entry name" value="TIGR01457 family HAD hydrolase"/>
    <property type="match status" value="1"/>
</dbReference>
<feature type="binding site" evidence="6">
    <location>
        <position position="180"/>
    </location>
    <ligand>
        <name>substrate</name>
    </ligand>
</feature>
<evidence type="ECO:0000256" key="4">
    <source>
        <dbReference type="ARBA" id="ARBA00022842"/>
    </source>
</evidence>
<protein>
    <submittedName>
        <fullName evidence="8">4-nitrophenyl phosphatase</fullName>
    </submittedName>
</protein>
<dbReference type="SFLD" id="SFLDG01139">
    <property type="entry name" value="C2.A:_Pyridoxal_Phosphate_Phos"/>
    <property type="match status" value="1"/>
</dbReference>
<dbReference type="InterPro" id="IPR006357">
    <property type="entry name" value="HAD-SF_hydro_IIA"/>
</dbReference>
<organism evidence="8 9">
    <name type="scientific">Pseudogracilibacillus auburnensis</name>
    <dbReference type="NCBI Taxonomy" id="1494959"/>
    <lineage>
        <taxon>Bacteria</taxon>
        <taxon>Bacillati</taxon>
        <taxon>Bacillota</taxon>
        <taxon>Bacilli</taxon>
        <taxon>Bacillales</taxon>
        <taxon>Bacillaceae</taxon>
        <taxon>Pseudogracilibacillus</taxon>
    </lineage>
</organism>
<evidence type="ECO:0000256" key="3">
    <source>
        <dbReference type="ARBA" id="ARBA00022801"/>
    </source>
</evidence>
<dbReference type="InterPro" id="IPR023214">
    <property type="entry name" value="HAD_sf"/>
</dbReference>
<dbReference type="RefSeq" id="WP_146214345.1">
    <property type="nucleotide sequence ID" value="NZ_JBHUHB010000001.1"/>
</dbReference>
<reference evidence="8 9" key="1">
    <citation type="submission" date="2018-05" db="EMBL/GenBank/DDBJ databases">
        <title>Genomic Encyclopedia of Type Strains, Phase IV (KMG-IV): sequencing the most valuable type-strain genomes for metagenomic binning, comparative biology and taxonomic classification.</title>
        <authorList>
            <person name="Goeker M."/>
        </authorList>
    </citation>
    <scope>NUCLEOTIDE SEQUENCE [LARGE SCALE GENOMIC DNA]</scope>
    <source>
        <strain evidence="8 9">DSM 28556</strain>
    </source>
</reference>
<keyword evidence="3" id="KW-0378">Hydrolase</keyword>